<dbReference type="InterPro" id="IPR051396">
    <property type="entry name" value="Bact_Antivir_Def_Nuclease"/>
</dbReference>
<proteinExistence type="predicted"/>
<dbReference type="AlphaFoldDB" id="A0A1S2NC31"/>
<dbReference type="Proteomes" id="UP000180246">
    <property type="component" value="Unassembled WGS sequence"/>
</dbReference>
<dbReference type="Pfam" id="PF13175">
    <property type="entry name" value="AAA_15"/>
    <property type="match status" value="1"/>
</dbReference>
<sequence length="454" mass="52511">MNKILRIQIIGLYGNRSIDVDVDNDTLIIVGENGSGKTTFLRIVFYFLSGRWVSLLQFRFEKVVVNFSDGEVSVSREQIERAFGETDRRIRSVLPQSLRHRFVEAAAKGDIDRAYSEVLRLADRYGIPRNILLSELEISDANPRGPKKMLQELEKRIHNSINAQILYLPTYRRIERELNSIFEGFDQDDIRKHRFNRRQNETGDTFIELVEFGMKDVQEAIDRTLEQLKDFARESLNSLTLNYLGDVVNREYQNVNMNEVSEAPDGTVRAVLDRIQDNILGKVDKHKLFSVINSARSAVAPSEHEKIIYHYFLKLLRFQESLRKRELQISQFCDLCSEYIVDKNFLYDSANFTFSIHSADAWNAESTVDLSELSSGEKQIVSLFSHLYLSGKDRFFVLIDEPELSLSVPWQRRFLSDIRSAGFCTGLIAVTHSPFIYDNTLRPYAHSLGEFITY</sequence>
<dbReference type="SUPFAM" id="SSF52540">
    <property type="entry name" value="P-loop containing nucleoside triphosphate hydrolases"/>
    <property type="match status" value="1"/>
</dbReference>
<dbReference type="CDD" id="cd00267">
    <property type="entry name" value="ABC_ATPase"/>
    <property type="match status" value="1"/>
</dbReference>
<gene>
    <name evidence="2" type="ORF">LO55_710</name>
</gene>
<evidence type="ECO:0000313" key="3">
    <source>
        <dbReference type="Proteomes" id="UP000180246"/>
    </source>
</evidence>
<accession>A0A1S2NC31</accession>
<dbReference type="RefSeq" id="WP_083415146.1">
    <property type="nucleotide sequence ID" value="NZ_JRYB01000001.1"/>
</dbReference>
<feature type="domain" description="Endonuclease GajA/Old nuclease/RecF-like AAA" evidence="1">
    <location>
        <begin position="14"/>
        <end position="436"/>
    </location>
</feature>
<organism evidence="2 3">
    <name type="scientific">Massilia timonae</name>
    <dbReference type="NCBI Taxonomy" id="47229"/>
    <lineage>
        <taxon>Bacteria</taxon>
        <taxon>Pseudomonadati</taxon>
        <taxon>Pseudomonadota</taxon>
        <taxon>Betaproteobacteria</taxon>
        <taxon>Burkholderiales</taxon>
        <taxon>Oxalobacteraceae</taxon>
        <taxon>Telluria group</taxon>
        <taxon>Massilia</taxon>
    </lineage>
</organism>
<comment type="caution">
    <text evidence="2">The sequence shown here is derived from an EMBL/GenBank/DDBJ whole genome shotgun (WGS) entry which is preliminary data.</text>
</comment>
<dbReference type="PANTHER" id="PTHR43581">
    <property type="entry name" value="ATP/GTP PHOSPHATASE"/>
    <property type="match status" value="1"/>
</dbReference>
<dbReference type="InterPro" id="IPR041685">
    <property type="entry name" value="AAA_GajA/Old/RecF-like"/>
</dbReference>
<dbReference type="EMBL" id="JRYB01000001">
    <property type="protein sequence ID" value="OIJ42360.1"/>
    <property type="molecule type" value="Genomic_DNA"/>
</dbReference>
<dbReference type="PANTHER" id="PTHR43581:SF2">
    <property type="entry name" value="EXCINUCLEASE ATPASE SUBUNIT"/>
    <property type="match status" value="1"/>
</dbReference>
<evidence type="ECO:0000313" key="2">
    <source>
        <dbReference type="EMBL" id="OIJ42360.1"/>
    </source>
</evidence>
<protein>
    <submittedName>
        <fullName evidence="2">ABC transporter family protein</fullName>
    </submittedName>
</protein>
<evidence type="ECO:0000259" key="1">
    <source>
        <dbReference type="Pfam" id="PF13175"/>
    </source>
</evidence>
<dbReference type="InterPro" id="IPR027417">
    <property type="entry name" value="P-loop_NTPase"/>
</dbReference>
<name>A0A1S2NC31_9BURK</name>
<dbReference type="Gene3D" id="3.40.50.300">
    <property type="entry name" value="P-loop containing nucleotide triphosphate hydrolases"/>
    <property type="match status" value="1"/>
</dbReference>
<reference evidence="2 3" key="1">
    <citation type="submission" date="2014-10" db="EMBL/GenBank/DDBJ databases">
        <authorList>
            <person name="Seo M.-J."/>
            <person name="Seok Y.J."/>
            <person name="Cha I.-T."/>
        </authorList>
    </citation>
    <scope>NUCLEOTIDE SEQUENCE [LARGE SCALE GENOMIC DNA]</scope>
    <source>
        <strain evidence="2 3">NEU</strain>
    </source>
</reference>